<protein>
    <recommendedName>
        <fullName evidence="3">Protein kinase domain-containing protein</fullName>
    </recommendedName>
</protein>
<dbReference type="SUPFAM" id="SSF56112">
    <property type="entry name" value="Protein kinase-like (PK-like)"/>
    <property type="match status" value="1"/>
</dbReference>
<gene>
    <name evidence="1" type="ORF">M409DRAFT_22628</name>
</gene>
<dbReference type="InterPro" id="IPR011009">
    <property type="entry name" value="Kinase-like_dom_sf"/>
</dbReference>
<dbReference type="EMBL" id="ML993594">
    <property type="protein sequence ID" value="KAF2167200.1"/>
    <property type="molecule type" value="Genomic_DNA"/>
</dbReference>
<reference evidence="1" key="1">
    <citation type="journal article" date="2020" name="Stud. Mycol.">
        <title>101 Dothideomycetes genomes: a test case for predicting lifestyles and emergence of pathogens.</title>
        <authorList>
            <person name="Haridas S."/>
            <person name="Albert R."/>
            <person name="Binder M."/>
            <person name="Bloem J."/>
            <person name="Labutti K."/>
            <person name="Salamov A."/>
            <person name="Andreopoulos B."/>
            <person name="Baker S."/>
            <person name="Barry K."/>
            <person name="Bills G."/>
            <person name="Bluhm B."/>
            <person name="Cannon C."/>
            <person name="Castanera R."/>
            <person name="Culley D."/>
            <person name="Daum C."/>
            <person name="Ezra D."/>
            <person name="Gonzalez J."/>
            <person name="Henrissat B."/>
            <person name="Kuo A."/>
            <person name="Liang C."/>
            <person name="Lipzen A."/>
            <person name="Lutzoni F."/>
            <person name="Magnuson J."/>
            <person name="Mondo S."/>
            <person name="Nolan M."/>
            <person name="Ohm R."/>
            <person name="Pangilinan J."/>
            <person name="Park H.-J."/>
            <person name="Ramirez L."/>
            <person name="Alfaro M."/>
            <person name="Sun H."/>
            <person name="Tritt A."/>
            <person name="Yoshinaga Y."/>
            <person name="Zwiers L.-H."/>
            <person name="Turgeon B."/>
            <person name="Goodwin S."/>
            <person name="Spatafora J."/>
            <person name="Crous P."/>
            <person name="Grigoriev I."/>
        </authorList>
    </citation>
    <scope>NUCLEOTIDE SEQUENCE</scope>
    <source>
        <strain evidence="1">ATCC 36951</strain>
    </source>
</reference>
<dbReference type="AlphaFoldDB" id="A0A6A6CM14"/>
<dbReference type="OrthoDB" id="4062651at2759"/>
<evidence type="ECO:0000313" key="2">
    <source>
        <dbReference type="Proteomes" id="UP000799537"/>
    </source>
</evidence>
<sequence>MDEDSIPRNDYSLPGWGTGPEGVVIYVQIRNTQLNIYVNTEDFYRSPQALEKLVSSKAKFLSDSSDDIADAFDYCEEIASYFLPALRKLVPRQGHVGRITLADIALHHSYQTRATFHDEELVPTLITQEDPEEDEEDKCHFDATPADLPFPRFLMSDVEVLYEDPTAIFDVPATKVMVRSQQLFWKPSWMSNESLAGLEKYSKIHASGVPAHELRTSRLYGIVVNGKDVLRGQLYYWIDIGHHLTWHVLERASSETRAKWVSRIRATVSSLHAMGVVWGDVIAGNVIIDTDGNAIAIDFEGGATKGWVDKEHMGTIKGDLQGLETLVDYILNDNCPLRVRDKELDRE</sequence>
<dbReference type="Proteomes" id="UP000799537">
    <property type="component" value="Unassembled WGS sequence"/>
</dbReference>
<dbReference type="RefSeq" id="XP_033668089.1">
    <property type="nucleotide sequence ID" value="XM_033806420.1"/>
</dbReference>
<dbReference type="GeneID" id="54559692"/>
<name>A0A6A6CM14_ZASCE</name>
<accession>A0A6A6CM14</accession>
<evidence type="ECO:0000313" key="1">
    <source>
        <dbReference type="EMBL" id="KAF2167200.1"/>
    </source>
</evidence>
<proteinExistence type="predicted"/>
<keyword evidence="2" id="KW-1185">Reference proteome</keyword>
<organism evidence="1 2">
    <name type="scientific">Zasmidium cellare ATCC 36951</name>
    <dbReference type="NCBI Taxonomy" id="1080233"/>
    <lineage>
        <taxon>Eukaryota</taxon>
        <taxon>Fungi</taxon>
        <taxon>Dikarya</taxon>
        <taxon>Ascomycota</taxon>
        <taxon>Pezizomycotina</taxon>
        <taxon>Dothideomycetes</taxon>
        <taxon>Dothideomycetidae</taxon>
        <taxon>Mycosphaerellales</taxon>
        <taxon>Mycosphaerellaceae</taxon>
        <taxon>Zasmidium</taxon>
    </lineage>
</organism>
<evidence type="ECO:0008006" key="3">
    <source>
        <dbReference type="Google" id="ProtNLM"/>
    </source>
</evidence>